<feature type="compositionally biased region" description="Pro residues" evidence="2">
    <location>
        <begin position="800"/>
        <end position="820"/>
    </location>
</feature>
<keyword evidence="1" id="KW-0378">Hydrolase</keyword>
<feature type="region of interest" description="Disordered" evidence="2">
    <location>
        <begin position="800"/>
        <end position="863"/>
    </location>
</feature>
<keyword evidence="1" id="KW-0547">Nucleotide-binding</keyword>
<evidence type="ECO:0000313" key="6">
    <source>
        <dbReference type="Proteomes" id="UP000751190"/>
    </source>
</evidence>
<dbReference type="GO" id="GO:0000723">
    <property type="term" value="P:telomere maintenance"/>
    <property type="evidence" value="ECO:0007669"/>
    <property type="project" value="InterPro"/>
</dbReference>
<dbReference type="GO" id="GO:0006281">
    <property type="term" value="P:DNA repair"/>
    <property type="evidence" value="ECO:0007669"/>
    <property type="project" value="UniProtKB-KW"/>
</dbReference>
<dbReference type="GO" id="GO:0006310">
    <property type="term" value="P:DNA recombination"/>
    <property type="evidence" value="ECO:0007669"/>
    <property type="project" value="UniProtKB-KW"/>
</dbReference>
<dbReference type="InterPro" id="IPR038765">
    <property type="entry name" value="Papain-like_cys_pep_sf"/>
</dbReference>
<dbReference type="SUPFAM" id="SSF54001">
    <property type="entry name" value="Cysteine proteinases"/>
    <property type="match status" value="2"/>
</dbReference>
<gene>
    <name evidence="5" type="ORF">KFE25_005592</name>
</gene>
<dbReference type="Pfam" id="PF21530">
    <property type="entry name" value="Pif1_2B_dom"/>
    <property type="match status" value="1"/>
</dbReference>
<dbReference type="EC" id="5.6.2.3" evidence="1"/>
<dbReference type="GO" id="GO:0016787">
    <property type="term" value="F:hydrolase activity"/>
    <property type="evidence" value="ECO:0007669"/>
    <property type="project" value="UniProtKB-KW"/>
</dbReference>
<evidence type="ECO:0000259" key="4">
    <source>
        <dbReference type="Pfam" id="PF21530"/>
    </source>
</evidence>
<feature type="compositionally biased region" description="Low complexity" evidence="2">
    <location>
        <begin position="1205"/>
        <end position="1228"/>
    </location>
</feature>
<dbReference type="GO" id="GO:0005524">
    <property type="term" value="F:ATP binding"/>
    <property type="evidence" value="ECO:0007669"/>
    <property type="project" value="UniProtKB-KW"/>
</dbReference>
<keyword evidence="1" id="KW-0347">Helicase</keyword>
<comment type="caution">
    <text evidence="5">The sequence shown here is derived from an EMBL/GenBank/DDBJ whole genome shotgun (WGS) entry which is preliminary data.</text>
</comment>
<dbReference type="OrthoDB" id="1929541at2759"/>
<dbReference type="Pfam" id="PF05970">
    <property type="entry name" value="PIF1"/>
    <property type="match status" value="1"/>
</dbReference>
<accession>A0A8J5XPT4</accession>
<dbReference type="GO" id="GO:0043139">
    <property type="term" value="F:5'-3' DNA helicase activity"/>
    <property type="evidence" value="ECO:0007669"/>
    <property type="project" value="UniProtKB-EC"/>
</dbReference>
<dbReference type="Proteomes" id="UP000751190">
    <property type="component" value="Unassembled WGS sequence"/>
</dbReference>
<feature type="compositionally biased region" description="Basic residues" evidence="2">
    <location>
        <begin position="746"/>
        <end position="767"/>
    </location>
</feature>
<feature type="region of interest" description="Disordered" evidence="2">
    <location>
        <begin position="1205"/>
        <end position="1231"/>
    </location>
</feature>
<evidence type="ECO:0000259" key="3">
    <source>
        <dbReference type="Pfam" id="PF05970"/>
    </source>
</evidence>
<feature type="domain" description="DNA helicase Pif1-like DEAD-box helicase" evidence="3">
    <location>
        <begin position="388"/>
        <end position="487"/>
    </location>
</feature>
<dbReference type="SUPFAM" id="SSF52540">
    <property type="entry name" value="P-loop containing nucleoside triphosphate hydrolases"/>
    <property type="match status" value="1"/>
</dbReference>
<dbReference type="Gene3D" id="3.40.50.300">
    <property type="entry name" value="P-loop containing nucleotide triphosphate hydrolases"/>
    <property type="match status" value="1"/>
</dbReference>
<evidence type="ECO:0000256" key="1">
    <source>
        <dbReference type="RuleBase" id="RU363044"/>
    </source>
</evidence>
<feature type="compositionally biased region" description="Basic residues" evidence="2">
    <location>
        <begin position="567"/>
        <end position="577"/>
    </location>
</feature>
<keyword evidence="1" id="KW-0234">DNA repair</keyword>
<sequence length="1319" mass="138700">MAAIDLRAFDAALVNCEIVSTRPVKPSEQARTVDKLSYGPSRRALAFVSPPCVVDWPELTGDGNFGTMYGPTDVDKAAYTAGVTDKELPIEGAPLAQMDAYFGALRAIDDQRVETVHARQKELLNTRGLSKEEVRGKLSPAVKPKYEDDTLAHTRLNMSTRTFTWAGSERVVPLVDARREPVDEIRHEDVCAIATQLDRVYTGLTGSMFGTKWNVCGVMLLKRAEQRPQPGSDAFASYGVPAWADTFDSTGLYVPDERERAAALAAVAGLRTARAPAGPGGRELARAQGYHRAERAASAAAARAAMAEGGQQCALHGAVVKSALRGVGNRLHLCDAPGGTGKTFVERAIIAAVRADGHAVVVGASSGVAATLLPDGRTFHLTFKTRCHLDSPDRCLRDVTGVDERFGGETLLLAGDFRQCLPVVRRGSRAQIVRSCLKYSAPWQHDRQHALVENVRASSAARDTGDALGAGEWAELLRSPGDGAVPAAVPAAGAMPGAFPLDPVQLPEAVGGVPIRVGSAYPTELVTTLSTARRVGPTTARCATARCSAPSRRTWRGSTGWRSAASRARRRGARRRTSWRDDGAGKQIARASVEFLDSLEHAQMPHRVLDLKPGMVVMLPRNLSPGEGLCGGTRLIVRGVRAGGRLLECARPGAAAGRDSTVLVARVDHHSPDDGTFALLHVAASRVGHTSRVRFALGPDLVTRSVVFKEVLRAVSGGEAAAAALAAAAVAAARECAAAARGGGGRGRRARRRRRAARWRRARRRRAGGANAAGAQGPHAGALPAAAWVAAARVPSALPPPGVALAPQPQPPPPPSPPPAACRQAGQSAGPGHALGRNVRACSAEAHSPSPRAGNRAQNCPGKIVPRSRRRRIIPCVRFGICHHPPALESRLARGRPSARNSARMARARRGALSKFYVVGRQPVEDAFDGPMWPVRVPGVPRGAKNEGSACYTTVLMQSLFALNMLRAMLRSASRRANSVERARFRDFGTLIEDTRAPTRLCLVSVIDVISGRGARRTPQDAAEFFRLLLGRVPGLAAAFEADTRVGPVLEQIAVPSEAGEGIAVLVSVGGDAARALAHALGGAAGPPRDRHTNAGHSGVLTPASIAVEAPRTTRGNGSQCKNNRALVCAPRLLLGGRDHLPVAGVVHVGEGPMSGHLVAIVLRNEAWFPCDDYNIYNVPESDALAWASGASMLVHSRLDVEPLDPALGSASPPSAASPAWPSSEPDAPTLPAAWPRVRQMAAVPTDATIGIAETAADISTAAIGPAACEARQVVSVTRALPTAAEPCLDGSSAHLVDGDAVGEHGRSNVTSGAHVHVR</sequence>
<protein>
    <recommendedName>
        <fullName evidence="1">ATP-dependent DNA helicase</fullName>
        <ecNumber evidence="1">5.6.2.3</ecNumber>
    </recommendedName>
</protein>
<feature type="region of interest" description="Disordered" evidence="2">
    <location>
        <begin position="553"/>
        <end position="585"/>
    </location>
</feature>
<keyword evidence="6" id="KW-1185">Reference proteome</keyword>
<proteinExistence type="inferred from homology"/>
<dbReference type="InterPro" id="IPR027417">
    <property type="entry name" value="P-loop_NTPase"/>
</dbReference>
<dbReference type="PANTHER" id="PTHR10492">
    <property type="match status" value="1"/>
</dbReference>
<feature type="region of interest" description="Disordered" evidence="2">
    <location>
        <begin position="738"/>
        <end position="779"/>
    </location>
</feature>
<comment type="cofactor">
    <cofactor evidence="1">
        <name>Mg(2+)</name>
        <dbReference type="ChEBI" id="CHEBI:18420"/>
    </cofactor>
</comment>
<dbReference type="EMBL" id="JAGTXO010000009">
    <property type="protein sequence ID" value="KAG8466022.1"/>
    <property type="molecule type" value="Genomic_DNA"/>
</dbReference>
<evidence type="ECO:0000313" key="5">
    <source>
        <dbReference type="EMBL" id="KAG8466022.1"/>
    </source>
</evidence>
<dbReference type="Gene3D" id="3.90.70.10">
    <property type="entry name" value="Cysteine proteinases"/>
    <property type="match status" value="1"/>
</dbReference>
<feature type="compositionally biased region" description="Low complexity" evidence="2">
    <location>
        <begin position="553"/>
        <end position="566"/>
    </location>
</feature>
<keyword evidence="1" id="KW-0233">DNA recombination</keyword>
<name>A0A8J5XPT4_DIALT</name>
<keyword evidence="1" id="KW-0227">DNA damage</keyword>
<comment type="catalytic activity">
    <reaction evidence="1">
        <text>ATP + H2O = ADP + phosphate + H(+)</text>
        <dbReference type="Rhea" id="RHEA:13065"/>
        <dbReference type="ChEBI" id="CHEBI:15377"/>
        <dbReference type="ChEBI" id="CHEBI:15378"/>
        <dbReference type="ChEBI" id="CHEBI:30616"/>
        <dbReference type="ChEBI" id="CHEBI:43474"/>
        <dbReference type="ChEBI" id="CHEBI:456216"/>
        <dbReference type="EC" id="5.6.2.3"/>
    </reaction>
</comment>
<reference evidence="5" key="1">
    <citation type="submission" date="2021-05" db="EMBL/GenBank/DDBJ databases">
        <title>The genome of the haptophyte Pavlova lutheri (Diacronema luteri, Pavlovales) - a model for lipid biosynthesis in eukaryotic algae.</title>
        <authorList>
            <person name="Hulatt C.J."/>
            <person name="Posewitz M.C."/>
        </authorList>
    </citation>
    <scope>NUCLEOTIDE SEQUENCE</scope>
    <source>
        <strain evidence="5">NIVA-4/92</strain>
    </source>
</reference>
<keyword evidence="1" id="KW-0067">ATP-binding</keyword>
<dbReference type="PANTHER" id="PTHR10492:SF95">
    <property type="entry name" value="HELITRON HELICASE-LIKE DOMAIN-CONTAINING PROTEIN"/>
    <property type="match status" value="1"/>
</dbReference>
<evidence type="ECO:0000256" key="2">
    <source>
        <dbReference type="SAM" id="MobiDB-lite"/>
    </source>
</evidence>
<feature type="domain" description="DNA helicase Pif1-like 2B" evidence="4">
    <location>
        <begin position="594"/>
        <end position="637"/>
    </location>
</feature>
<organism evidence="5 6">
    <name type="scientific">Diacronema lutheri</name>
    <name type="common">Unicellular marine alga</name>
    <name type="synonym">Monochrysis lutheri</name>
    <dbReference type="NCBI Taxonomy" id="2081491"/>
    <lineage>
        <taxon>Eukaryota</taxon>
        <taxon>Haptista</taxon>
        <taxon>Haptophyta</taxon>
        <taxon>Pavlovophyceae</taxon>
        <taxon>Pavlovales</taxon>
        <taxon>Pavlovaceae</taxon>
        <taxon>Diacronema</taxon>
    </lineage>
</organism>
<dbReference type="InterPro" id="IPR010285">
    <property type="entry name" value="DNA_helicase_pif1-like_DEAD"/>
</dbReference>
<comment type="similarity">
    <text evidence="1">Belongs to the helicase family.</text>
</comment>
<dbReference type="InterPro" id="IPR049163">
    <property type="entry name" value="Pif1-like_2B_dom"/>
</dbReference>
<feature type="compositionally biased region" description="Low complexity" evidence="2">
    <location>
        <begin position="768"/>
        <end position="779"/>
    </location>
</feature>